<evidence type="ECO:0000313" key="2">
    <source>
        <dbReference type="EMBL" id="MED6117000.1"/>
    </source>
</evidence>
<gene>
    <name evidence="2" type="ORF">PIB30_105629</name>
</gene>
<protein>
    <submittedName>
        <fullName evidence="2">Uncharacterized protein</fullName>
    </submittedName>
</protein>
<evidence type="ECO:0000313" key="3">
    <source>
        <dbReference type="Proteomes" id="UP001341840"/>
    </source>
</evidence>
<dbReference type="EMBL" id="JASCZI010003935">
    <property type="protein sequence ID" value="MED6117000.1"/>
    <property type="molecule type" value="Genomic_DNA"/>
</dbReference>
<feature type="region of interest" description="Disordered" evidence="1">
    <location>
        <begin position="1"/>
        <end position="82"/>
    </location>
</feature>
<feature type="compositionally biased region" description="Polar residues" evidence="1">
    <location>
        <begin position="26"/>
        <end position="39"/>
    </location>
</feature>
<feature type="compositionally biased region" description="Basic and acidic residues" evidence="1">
    <location>
        <begin position="1"/>
        <end position="18"/>
    </location>
</feature>
<sequence>MEKQSRFDRLMQKMKEAEGAGPRSILPSSKAQTTASGASASDPAVPASIPATSVPPAPSSSASKVSGKPTNATTTKPFSVEREEGVIDDPATDLRQKRRKWMVWEASAEEAALGAALDAGLTNGSIREILGPLVPEQLLGPLSSLLANSPLAFRLAWKIHLLQRCGWRRSWRPPRIRWMCLLQRGDSALTAPLLHAKIKSLTEEFERAEGERLSAFDRMEEVERKAKVQAAELESCHSALTEERKKVKSLSQSLKGKQTALYEAEAAAAHWRGEWRSLAEETGEMVQETFKILMDQVRHLNPAIDYSMITLDTRWDPKAKKIYNPKAEDQGQPEPELEQPEPVAEDQRAEEVVAGEGGGCPT</sequence>
<organism evidence="2 3">
    <name type="scientific">Stylosanthes scabra</name>
    <dbReference type="NCBI Taxonomy" id="79078"/>
    <lineage>
        <taxon>Eukaryota</taxon>
        <taxon>Viridiplantae</taxon>
        <taxon>Streptophyta</taxon>
        <taxon>Embryophyta</taxon>
        <taxon>Tracheophyta</taxon>
        <taxon>Spermatophyta</taxon>
        <taxon>Magnoliopsida</taxon>
        <taxon>eudicotyledons</taxon>
        <taxon>Gunneridae</taxon>
        <taxon>Pentapetalae</taxon>
        <taxon>rosids</taxon>
        <taxon>fabids</taxon>
        <taxon>Fabales</taxon>
        <taxon>Fabaceae</taxon>
        <taxon>Papilionoideae</taxon>
        <taxon>50 kb inversion clade</taxon>
        <taxon>dalbergioids sensu lato</taxon>
        <taxon>Dalbergieae</taxon>
        <taxon>Pterocarpus clade</taxon>
        <taxon>Stylosanthes</taxon>
    </lineage>
</organism>
<feature type="compositionally biased region" description="Polar residues" evidence="1">
    <location>
        <begin position="68"/>
        <end position="77"/>
    </location>
</feature>
<comment type="caution">
    <text evidence="2">The sequence shown here is derived from an EMBL/GenBank/DDBJ whole genome shotgun (WGS) entry which is preliminary data.</text>
</comment>
<feature type="region of interest" description="Disordered" evidence="1">
    <location>
        <begin position="318"/>
        <end position="362"/>
    </location>
</feature>
<proteinExistence type="predicted"/>
<evidence type="ECO:0000256" key="1">
    <source>
        <dbReference type="SAM" id="MobiDB-lite"/>
    </source>
</evidence>
<name>A0ABU6R083_9FABA</name>
<keyword evidence="3" id="KW-1185">Reference proteome</keyword>
<accession>A0ABU6R083</accession>
<feature type="compositionally biased region" description="Low complexity" evidence="1">
    <location>
        <begin position="43"/>
        <end position="52"/>
    </location>
</feature>
<dbReference type="Proteomes" id="UP001341840">
    <property type="component" value="Unassembled WGS sequence"/>
</dbReference>
<reference evidence="2 3" key="1">
    <citation type="journal article" date="2023" name="Plants (Basel)">
        <title>Bridging the Gap: Combining Genomics and Transcriptomics Approaches to Understand Stylosanthes scabra, an Orphan Legume from the Brazilian Caatinga.</title>
        <authorList>
            <person name="Ferreira-Neto J.R.C."/>
            <person name="da Silva M.D."/>
            <person name="Binneck E."/>
            <person name="de Melo N.F."/>
            <person name="da Silva R.H."/>
            <person name="de Melo A.L.T.M."/>
            <person name="Pandolfi V."/>
            <person name="Bustamante F.O."/>
            <person name="Brasileiro-Vidal A.C."/>
            <person name="Benko-Iseppon A.M."/>
        </authorList>
    </citation>
    <scope>NUCLEOTIDE SEQUENCE [LARGE SCALE GENOMIC DNA]</scope>
    <source>
        <tissue evidence="2">Leaves</tissue>
    </source>
</reference>